<dbReference type="InterPro" id="IPR016162">
    <property type="entry name" value="Ald_DH_N"/>
</dbReference>
<dbReference type="GO" id="GO:0004777">
    <property type="term" value="F:succinate-semialdehyde dehydrogenase (NAD+) activity"/>
    <property type="evidence" value="ECO:0007669"/>
    <property type="project" value="TreeGrafter"/>
</dbReference>
<organism evidence="3">
    <name type="scientific">human gut metagenome</name>
    <dbReference type="NCBI Taxonomy" id="408170"/>
    <lineage>
        <taxon>unclassified sequences</taxon>
        <taxon>metagenomes</taxon>
        <taxon>organismal metagenomes</taxon>
    </lineage>
</organism>
<dbReference type="SUPFAM" id="SSF53720">
    <property type="entry name" value="ALDH-like"/>
    <property type="match status" value="1"/>
</dbReference>
<evidence type="ECO:0000313" key="3">
    <source>
        <dbReference type="EMBL" id="ETJ19681.1"/>
    </source>
</evidence>
<name>W1WP29_9ZZZZ</name>
<reference evidence="3" key="1">
    <citation type="submission" date="2013-12" db="EMBL/GenBank/DDBJ databases">
        <title>A Varibaculum cambriense genome reconstructed from a premature infant gut community with otherwise low bacterial novelty that shifts toward anaerobic metabolism during the third week of life.</title>
        <authorList>
            <person name="Brown C.T."/>
            <person name="Sharon I."/>
            <person name="Thomas B.C."/>
            <person name="Castelle C.J."/>
            <person name="Morowitz M.J."/>
            <person name="Banfield J.F."/>
        </authorList>
    </citation>
    <scope>NUCLEOTIDE SEQUENCE</scope>
</reference>
<accession>W1WP29</accession>
<protein>
    <recommendedName>
        <fullName evidence="2">Aldehyde dehydrogenase domain-containing protein</fullName>
    </recommendedName>
</protein>
<sequence length="80" mass="8929">MIEDANDTNAGLSSYIFSENLTEVMTATERLKFGEVYANCEAEEVVNGYHAGWRESGLGGADGIHGFEEYYNTTVSYIRY</sequence>
<dbReference type="InterPro" id="IPR050740">
    <property type="entry name" value="Aldehyde_DH_Superfamily"/>
</dbReference>
<dbReference type="Gene3D" id="3.40.309.10">
    <property type="entry name" value="Aldehyde Dehydrogenase, Chain A, domain 2"/>
    <property type="match status" value="1"/>
</dbReference>
<dbReference type="PANTHER" id="PTHR43353">
    <property type="entry name" value="SUCCINATE-SEMIALDEHYDE DEHYDROGENASE, MITOCHONDRIAL"/>
    <property type="match status" value="1"/>
</dbReference>
<dbReference type="InterPro" id="IPR016163">
    <property type="entry name" value="Ald_DH_C"/>
</dbReference>
<dbReference type="PANTHER" id="PTHR43353:SF5">
    <property type="entry name" value="SUCCINATE-SEMIALDEHYDE DEHYDROGENASE, MITOCHONDRIAL"/>
    <property type="match status" value="1"/>
</dbReference>
<dbReference type="Gene3D" id="3.40.605.10">
    <property type="entry name" value="Aldehyde Dehydrogenase, Chain A, domain 1"/>
    <property type="match status" value="1"/>
</dbReference>
<dbReference type="Pfam" id="PF00171">
    <property type="entry name" value="Aldedh"/>
    <property type="match status" value="1"/>
</dbReference>
<gene>
    <name evidence="3" type="ORF">Q604_UNBC18488G0015</name>
</gene>
<dbReference type="InterPro" id="IPR015590">
    <property type="entry name" value="Aldehyde_DH_dom"/>
</dbReference>
<evidence type="ECO:0000259" key="2">
    <source>
        <dbReference type="Pfam" id="PF00171"/>
    </source>
</evidence>
<dbReference type="GO" id="GO:0009450">
    <property type="term" value="P:gamma-aminobutyric acid catabolic process"/>
    <property type="evidence" value="ECO:0007669"/>
    <property type="project" value="TreeGrafter"/>
</dbReference>
<evidence type="ECO:0000256" key="1">
    <source>
        <dbReference type="ARBA" id="ARBA00023002"/>
    </source>
</evidence>
<feature type="domain" description="Aldehyde dehydrogenase" evidence="2">
    <location>
        <begin position="1"/>
        <end position="74"/>
    </location>
</feature>
<dbReference type="InterPro" id="IPR016161">
    <property type="entry name" value="Ald_DH/histidinol_DH"/>
</dbReference>
<dbReference type="GO" id="GO:0005829">
    <property type="term" value="C:cytosol"/>
    <property type="evidence" value="ECO:0007669"/>
    <property type="project" value="TreeGrafter"/>
</dbReference>
<dbReference type="AlphaFoldDB" id="W1WP29"/>
<dbReference type="EMBL" id="AZMM01018488">
    <property type="protein sequence ID" value="ETJ19681.1"/>
    <property type="molecule type" value="Genomic_DNA"/>
</dbReference>
<keyword evidence="1" id="KW-0560">Oxidoreductase</keyword>
<comment type="caution">
    <text evidence="3">The sequence shown here is derived from an EMBL/GenBank/DDBJ whole genome shotgun (WGS) entry which is preliminary data.</text>
</comment>
<proteinExistence type="predicted"/>